<evidence type="ECO:0000313" key="2">
    <source>
        <dbReference type="Proteomes" id="UP000053354"/>
    </source>
</evidence>
<dbReference type="KEGG" id="pll:I858_005880"/>
<protein>
    <submittedName>
        <fullName evidence="1">Uncharacterized protein</fullName>
    </submittedName>
</protein>
<dbReference type="RefSeq" id="WP_049694008.1">
    <property type="nucleotide sequence ID" value="NZ_CP016540.2"/>
</dbReference>
<dbReference type="EMBL" id="CP016540">
    <property type="protein sequence ID" value="ANU26551.1"/>
    <property type="molecule type" value="Genomic_DNA"/>
</dbReference>
<name>A0A1B1S028_9BACL</name>
<dbReference type="Proteomes" id="UP000053354">
    <property type="component" value="Chromosome"/>
</dbReference>
<gene>
    <name evidence="1" type="ORF">I858_005880</name>
</gene>
<keyword evidence="2" id="KW-1185">Reference proteome</keyword>
<dbReference type="OrthoDB" id="2429124at2"/>
<sequence length="93" mass="10687">MKKSIMNTVIGSALAAASGVFVYRAYQERNTVRVEPDMDMRNSREIDERESVDALDDSAEKGLSQLDSIYRDDWQANGFPQTHKEMRELEEDK</sequence>
<dbReference type="AlphaFoldDB" id="A0A1B1S028"/>
<evidence type="ECO:0000313" key="1">
    <source>
        <dbReference type="EMBL" id="ANU26551.1"/>
    </source>
</evidence>
<accession>A0A1B1S028</accession>
<proteinExistence type="predicted"/>
<organism evidence="1 2">
    <name type="scientific">Planococcus versutus</name>
    <dbReference type="NCBI Taxonomy" id="1302659"/>
    <lineage>
        <taxon>Bacteria</taxon>
        <taxon>Bacillati</taxon>
        <taxon>Bacillota</taxon>
        <taxon>Bacilli</taxon>
        <taxon>Bacillales</taxon>
        <taxon>Caryophanaceae</taxon>
        <taxon>Planococcus</taxon>
    </lineage>
</organism>
<reference evidence="1" key="1">
    <citation type="submission" date="2016-10" db="EMBL/GenBank/DDBJ databases">
        <authorList>
            <person name="See-Too W.S."/>
        </authorList>
    </citation>
    <scope>NUCLEOTIDE SEQUENCE</scope>
    <source>
        <strain evidence="1">L10.15</strain>
    </source>
</reference>